<gene>
    <name evidence="7" type="ORF">S03H2_60227</name>
</gene>
<dbReference type="InterPro" id="IPR047817">
    <property type="entry name" value="ABC2_TM_bact-type"/>
</dbReference>
<dbReference type="GO" id="GO:0043190">
    <property type="term" value="C:ATP-binding cassette (ABC) transporter complex"/>
    <property type="evidence" value="ECO:0007669"/>
    <property type="project" value="InterPro"/>
</dbReference>
<name>X1KD81_9ZZZZ</name>
<dbReference type="InterPro" id="IPR013525">
    <property type="entry name" value="ABC2_TM"/>
</dbReference>
<evidence type="ECO:0000256" key="1">
    <source>
        <dbReference type="ARBA" id="ARBA00004141"/>
    </source>
</evidence>
<reference evidence="7" key="1">
    <citation type="journal article" date="2014" name="Front. Microbiol.">
        <title>High frequency of phylogenetically diverse reductive dehalogenase-homologous genes in deep subseafloor sedimentary metagenomes.</title>
        <authorList>
            <person name="Kawai M."/>
            <person name="Futagami T."/>
            <person name="Toyoda A."/>
            <person name="Takaki Y."/>
            <person name="Nishi S."/>
            <person name="Hori S."/>
            <person name="Arai W."/>
            <person name="Tsubouchi T."/>
            <person name="Morono Y."/>
            <person name="Uchiyama I."/>
            <person name="Ito T."/>
            <person name="Fujiyama A."/>
            <person name="Inagaki F."/>
            <person name="Takami H."/>
        </authorList>
    </citation>
    <scope>NUCLEOTIDE SEQUENCE</scope>
    <source>
        <strain evidence="7">Expedition CK06-06</strain>
    </source>
</reference>
<dbReference type="PRINTS" id="PR00164">
    <property type="entry name" value="ABC2TRNSPORT"/>
</dbReference>
<dbReference type="EMBL" id="BARU01038792">
    <property type="protein sequence ID" value="GAH88154.1"/>
    <property type="molecule type" value="Genomic_DNA"/>
</dbReference>
<feature type="transmembrane region" description="Helical" evidence="5">
    <location>
        <begin position="145"/>
        <end position="164"/>
    </location>
</feature>
<evidence type="ECO:0000313" key="7">
    <source>
        <dbReference type="EMBL" id="GAH88154.1"/>
    </source>
</evidence>
<accession>X1KD81</accession>
<feature type="transmembrane region" description="Helical" evidence="5">
    <location>
        <begin position="35"/>
        <end position="57"/>
    </location>
</feature>
<keyword evidence="4 5" id="KW-0472">Membrane</keyword>
<comment type="subcellular location">
    <subcellularLocation>
        <location evidence="1">Membrane</location>
        <topology evidence="1">Multi-pass membrane protein</topology>
    </subcellularLocation>
</comment>
<evidence type="ECO:0000259" key="6">
    <source>
        <dbReference type="PROSITE" id="PS51012"/>
    </source>
</evidence>
<dbReference type="PIRSF" id="PIRSF006648">
    <property type="entry name" value="DrrB"/>
    <property type="match status" value="1"/>
</dbReference>
<proteinExistence type="predicted"/>
<keyword evidence="2 5" id="KW-0812">Transmembrane</keyword>
<dbReference type="InterPro" id="IPR051784">
    <property type="entry name" value="Nod_factor_ABC_transporter"/>
</dbReference>
<dbReference type="InterPro" id="IPR000412">
    <property type="entry name" value="ABC_2_transport"/>
</dbReference>
<sequence>IGSITFPLLFLFVFGSGLSARMGFLAPGIDFAQFMFPGIIGMTVLMSSFMAGMSVVWDREFGFLKEVLVAPISRTSVAVGKTLGAATVALLQGILILLFAPLIGVSLSVWTVLALLPLMLLLSASMGSLGILLATRIRSMEAFQAVTQMLMFPMVFLSGVFFPLQGLPAWMDILVKINPATYGIAPIRQVMLGTSADSPFAINLLGHTMSLWDNIAILAAFGVVMILLAVWSFSSQE</sequence>
<evidence type="ECO:0000256" key="2">
    <source>
        <dbReference type="ARBA" id="ARBA00022692"/>
    </source>
</evidence>
<dbReference type="PANTHER" id="PTHR43229:SF2">
    <property type="entry name" value="NODULATION PROTEIN J"/>
    <property type="match status" value="1"/>
</dbReference>
<feature type="domain" description="ABC transmembrane type-2" evidence="6">
    <location>
        <begin position="1"/>
        <end position="236"/>
    </location>
</feature>
<feature type="non-terminal residue" evidence="7">
    <location>
        <position position="1"/>
    </location>
</feature>
<feature type="transmembrane region" description="Helical" evidence="5">
    <location>
        <begin position="109"/>
        <end position="133"/>
    </location>
</feature>
<evidence type="ECO:0000256" key="3">
    <source>
        <dbReference type="ARBA" id="ARBA00022989"/>
    </source>
</evidence>
<evidence type="ECO:0000256" key="5">
    <source>
        <dbReference type="SAM" id="Phobius"/>
    </source>
</evidence>
<dbReference type="PROSITE" id="PS51012">
    <property type="entry name" value="ABC_TM2"/>
    <property type="match status" value="1"/>
</dbReference>
<dbReference type="AlphaFoldDB" id="X1KD81"/>
<feature type="transmembrane region" description="Helical" evidence="5">
    <location>
        <begin position="215"/>
        <end position="233"/>
    </location>
</feature>
<dbReference type="GO" id="GO:0140359">
    <property type="term" value="F:ABC-type transporter activity"/>
    <property type="evidence" value="ECO:0007669"/>
    <property type="project" value="InterPro"/>
</dbReference>
<dbReference type="PANTHER" id="PTHR43229">
    <property type="entry name" value="NODULATION PROTEIN J"/>
    <property type="match status" value="1"/>
</dbReference>
<organism evidence="7">
    <name type="scientific">marine sediment metagenome</name>
    <dbReference type="NCBI Taxonomy" id="412755"/>
    <lineage>
        <taxon>unclassified sequences</taxon>
        <taxon>metagenomes</taxon>
        <taxon>ecological metagenomes</taxon>
    </lineage>
</organism>
<dbReference type="Pfam" id="PF01061">
    <property type="entry name" value="ABC2_membrane"/>
    <property type="match status" value="1"/>
</dbReference>
<comment type="caution">
    <text evidence="7">The sequence shown here is derived from an EMBL/GenBank/DDBJ whole genome shotgun (WGS) entry which is preliminary data.</text>
</comment>
<evidence type="ECO:0000256" key="4">
    <source>
        <dbReference type="ARBA" id="ARBA00023136"/>
    </source>
</evidence>
<feature type="transmembrane region" description="Helical" evidence="5">
    <location>
        <begin position="78"/>
        <end position="103"/>
    </location>
</feature>
<protein>
    <recommendedName>
        <fullName evidence="6">ABC transmembrane type-2 domain-containing protein</fullName>
    </recommendedName>
</protein>
<keyword evidence="3 5" id="KW-1133">Transmembrane helix</keyword>